<feature type="region of interest" description="Disordered" evidence="6">
    <location>
        <begin position="240"/>
        <end position="269"/>
    </location>
</feature>
<protein>
    <submittedName>
        <fullName evidence="9">Uncharacterized protein</fullName>
    </submittedName>
</protein>
<feature type="coiled-coil region" evidence="5">
    <location>
        <begin position="123"/>
        <end position="150"/>
    </location>
</feature>
<organism evidence="9 10">
    <name type="scientific">Lodderomyces elongisporus (strain ATCC 11503 / CBS 2605 / JCM 1781 / NBRC 1676 / NRRL YB-4239)</name>
    <name type="common">Yeast</name>
    <name type="synonym">Saccharomyces elongisporus</name>
    <dbReference type="NCBI Taxonomy" id="379508"/>
    <lineage>
        <taxon>Eukaryota</taxon>
        <taxon>Fungi</taxon>
        <taxon>Dikarya</taxon>
        <taxon>Ascomycota</taxon>
        <taxon>Saccharomycotina</taxon>
        <taxon>Pichiomycetes</taxon>
        <taxon>Debaryomycetaceae</taxon>
        <taxon>Candida/Lodderomyces clade</taxon>
        <taxon>Lodderomyces</taxon>
    </lineage>
</organism>
<dbReference type="GO" id="GO:0045292">
    <property type="term" value="P:mRNA cis splicing, via spliceosome"/>
    <property type="evidence" value="ECO:0007669"/>
    <property type="project" value="EnsemblFungi"/>
</dbReference>
<sequence length="460" mass="54078">MSSKRSLESKHDSDSNKKLKGHSLDHSYTNLQDNPYLQQEKPKSGRGLDVELHPLLRNFNDNNNSNNNNNNNNSSSYNSLVSSKNPLRLLQNKWFDPAAYNPYVSNSSSLPLHKPRPLRFVPKGKYVAKAEKLREKLQVEEEERQIQDELLKQGLLPDKVLNEELYTPKYPPLIEWWDRSYLRDNNYSKINDESRLLLESEEQPITYYIQHPPMLQAIWESKTSDLNDLKPMFLTAKERKRMRKNDRQIRHKEKQDRIKLGLDPPPPPKVKLSNLMNVLTNEAIRDPTAVEKKVRQQVEERLLKHLAENEARKLTKEEKHAKLFAKQEKDLAQGLHTAVFRILKLDNPKDMFKIDKNAQQDNLFGICLKNPKFNLVIVEGGEKALKHYKKLVMHRIKWDENDPNNECRLLWDATIEELHFGKWSIMHSRDDEEALKVLRKFGLESYWTLAHTDEEKNKSE</sequence>
<dbReference type="AlphaFoldDB" id="A5DVB7"/>
<dbReference type="Proteomes" id="UP000001996">
    <property type="component" value="Unassembled WGS sequence"/>
</dbReference>
<name>A5DVB7_LODEL</name>
<feature type="compositionally biased region" description="Basic and acidic residues" evidence="6">
    <location>
        <begin position="245"/>
        <end position="260"/>
    </location>
</feature>
<dbReference type="Pfam" id="PF08572">
    <property type="entry name" value="PRP3"/>
    <property type="match status" value="1"/>
</dbReference>
<dbReference type="HOGENOM" id="CLU_015750_2_2_1"/>
<dbReference type="PANTHER" id="PTHR14212:SF0">
    <property type="entry name" value="U4_U6 SMALL NUCLEAR RIBONUCLEOPROTEIN PRP3"/>
    <property type="match status" value="1"/>
</dbReference>
<dbReference type="GeneID" id="5235166"/>
<evidence type="ECO:0000259" key="8">
    <source>
        <dbReference type="Pfam" id="PF08572"/>
    </source>
</evidence>
<comment type="subcellular location">
    <subcellularLocation>
        <location evidence="1">Nucleus</location>
    </subcellularLocation>
</comment>
<evidence type="ECO:0000313" key="9">
    <source>
        <dbReference type="EMBL" id="EDK43125.1"/>
    </source>
</evidence>
<feature type="compositionally biased region" description="Polar residues" evidence="6">
    <location>
        <begin position="26"/>
        <end position="37"/>
    </location>
</feature>
<reference evidence="9 10" key="1">
    <citation type="journal article" date="2009" name="Nature">
        <title>Evolution of pathogenicity and sexual reproduction in eight Candida genomes.</title>
        <authorList>
            <person name="Butler G."/>
            <person name="Rasmussen M.D."/>
            <person name="Lin M.F."/>
            <person name="Santos M.A."/>
            <person name="Sakthikumar S."/>
            <person name="Munro C.A."/>
            <person name="Rheinbay E."/>
            <person name="Grabherr M."/>
            <person name="Forche A."/>
            <person name="Reedy J.L."/>
            <person name="Agrafioti I."/>
            <person name="Arnaud M.B."/>
            <person name="Bates S."/>
            <person name="Brown A.J."/>
            <person name="Brunke S."/>
            <person name="Costanzo M.C."/>
            <person name="Fitzpatrick D.A."/>
            <person name="de Groot P.W."/>
            <person name="Harris D."/>
            <person name="Hoyer L.L."/>
            <person name="Hube B."/>
            <person name="Klis F.M."/>
            <person name="Kodira C."/>
            <person name="Lennard N."/>
            <person name="Logue M.E."/>
            <person name="Martin R."/>
            <person name="Neiman A.M."/>
            <person name="Nikolaou E."/>
            <person name="Quail M.A."/>
            <person name="Quinn J."/>
            <person name="Santos M.C."/>
            <person name="Schmitzberger F.F."/>
            <person name="Sherlock G."/>
            <person name="Shah P."/>
            <person name="Silverstein K.A."/>
            <person name="Skrzypek M.S."/>
            <person name="Soll D."/>
            <person name="Staggs R."/>
            <person name="Stansfield I."/>
            <person name="Stumpf M.P."/>
            <person name="Sudbery P.E."/>
            <person name="Srikantha T."/>
            <person name="Zeng Q."/>
            <person name="Berman J."/>
            <person name="Berriman M."/>
            <person name="Heitman J."/>
            <person name="Gow N.A."/>
            <person name="Lorenz M.C."/>
            <person name="Birren B.W."/>
            <person name="Kellis M."/>
            <person name="Cuomo C.A."/>
        </authorList>
    </citation>
    <scope>NUCLEOTIDE SEQUENCE [LARGE SCALE GENOMIC DNA]</scope>
    <source>
        <strain evidence="10">ATCC 11503 / BCRC 21390 / CBS 2605 / JCM 1781 / NBRC 1676 / NRRL YB-4239</strain>
    </source>
</reference>
<evidence type="ECO:0000259" key="7">
    <source>
        <dbReference type="Pfam" id="PF06544"/>
    </source>
</evidence>
<feature type="compositionally biased region" description="Basic and acidic residues" evidence="6">
    <location>
        <begin position="1"/>
        <end position="25"/>
    </location>
</feature>
<feature type="domain" description="Pre-mRNA-splicing factor 3" evidence="8">
    <location>
        <begin position="101"/>
        <end position="315"/>
    </location>
</feature>
<feature type="region of interest" description="Disordered" evidence="6">
    <location>
        <begin position="1"/>
        <end position="44"/>
    </location>
</feature>
<evidence type="ECO:0000313" key="10">
    <source>
        <dbReference type="Proteomes" id="UP000001996"/>
    </source>
</evidence>
<keyword evidence="2" id="KW-0507">mRNA processing</keyword>
<feature type="compositionally biased region" description="Low complexity" evidence="6">
    <location>
        <begin position="58"/>
        <end position="80"/>
    </location>
</feature>
<keyword evidence="3" id="KW-0508">mRNA splicing</keyword>
<dbReference type="KEGG" id="lel:PVL30_001274"/>
<dbReference type="OMA" id="CVMHPRF"/>
<dbReference type="VEuPathDB" id="FungiDB:LELG_01303"/>
<evidence type="ECO:0000256" key="6">
    <source>
        <dbReference type="SAM" id="MobiDB-lite"/>
    </source>
</evidence>
<dbReference type="GO" id="GO:0046540">
    <property type="term" value="C:U4/U6 x U5 tri-snRNP complex"/>
    <property type="evidence" value="ECO:0007669"/>
    <property type="project" value="EnsemblFungi"/>
</dbReference>
<dbReference type="InterPro" id="IPR013881">
    <property type="entry name" value="Pre-mRNA_splic_Prp3_dom"/>
</dbReference>
<keyword evidence="10" id="KW-1185">Reference proteome</keyword>
<dbReference type="FunCoup" id="A5DVB7">
    <property type="interactions" value="717"/>
</dbReference>
<keyword evidence="4" id="KW-0539">Nucleus</keyword>
<proteinExistence type="predicted"/>
<evidence type="ECO:0000256" key="3">
    <source>
        <dbReference type="ARBA" id="ARBA00023187"/>
    </source>
</evidence>
<evidence type="ECO:0000256" key="4">
    <source>
        <dbReference type="ARBA" id="ARBA00023242"/>
    </source>
</evidence>
<dbReference type="EMBL" id="CH981524">
    <property type="protein sequence ID" value="EDK43125.1"/>
    <property type="molecule type" value="Genomic_DNA"/>
</dbReference>
<dbReference type="Pfam" id="PF06544">
    <property type="entry name" value="Prp3_C"/>
    <property type="match status" value="1"/>
</dbReference>
<evidence type="ECO:0000256" key="5">
    <source>
        <dbReference type="SAM" id="Coils"/>
    </source>
</evidence>
<dbReference type="OrthoDB" id="10264544at2759"/>
<feature type="domain" description="Small nuclear ribonucleoprotein Prp3 C-terminal" evidence="7">
    <location>
        <begin position="338"/>
        <end position="450"/>
    </location>
</feature>
<dbReference type="InterPro" id="IPR027104">
    <property type="entry name" value="Prp3"/>
</dbReference>
<accession>A5DVB7</accession>
<keyword evidence="5" id="KW-0175">Coiled coil</keyword>
<dbReference type="eggNOG" id="KOG2769">
    <property type="taxonomic scope" value="Eukaryota"/>
</dbReference>
<dbReference type="PANTHER" id="PTHR14212">
    <property type="entry name" value="U4/U6-ASSOCIATED RNA SPLICING FACTOR-RELATED"/>
    <property type="match status" value="1"/>
</dbReference>
<feature type="region of interest" description="Disordered" evidence="6">
    <location>
        <begin position="56"/>
        <end position="80"/>
    </location>
</feature>
<dbReference type="InParanoid" id="A5DVB7"/>
<dbReference type="STRING" id="379508.A5DVB7"/>
<gene>
    <name evidence="9" type="ORF">LELG_01303</name>
</gene>
<evidence type="ECO:0000256" key="2">
    <source>
        <dbReference type="ARBA" id="ARBA00022664"/>
    </source>
</evidence>
<dbReference type="CDD" id="cd24162">
    <property type="entry name" value="Prp3_C"/>
    <property type="match status" value="1"/>
</dbReference>
<evidence type="ECO:0000256" key="1">
    <source>
        <dbReference type="ARBA" id="ARBA00004123"/>
    </source>
</evidence>
<dbReference type="InterPro" id="IPR010541">
    <property type="entry name" value="Prp3_C"/>
</dbReference>